<feature type="domain" description="Response regulatory" evidence="3">
    <location>
        <begin position="144"/>
        <end position="256"/>
    </location>
</feature>
<dbReference type="PANTHER" id="PTHR44591:SF3">
    <property type="entry name" value="RESPONSE REGULATORY DOMAIN-CONTAINING PROTEIN"/>
    <property type="match status" value="1"/>
</dbReference>
<evidence type="ECO:0000259" key="3">
    <source>
        <dbReference type="PROSITE" id="PS50110"/>
    </source>
</evidence>
<feature type="domain" description="Response regulatory" evidence="3">
    <location>
        <begin position="9"/>
        <end position="124"/>
    </location>
</feature>
<evidence type="ECO:0000256" key="2">
    <source>
        <dbReference type="PROSITE-ProRule" id="PRU00169"/>
    </source>
</evidence>
<dbReference type="AlphaFoldDB" id="A0AA48GIJ6"/>
<organism evidence="4 5">
    <name type="scientific">Mesoterricola silvestris</name>
    <dbReference type="NCBI Taxonomy" id="2927979"/>
    <lineage>
        <taxon>Bacteria</taxon>
        <taxon>Pseudomonadati</taxon>
        <taxon>Acidobacteriota</taxon>
        <taxon>Holophagae</taxon>
        <taxon>Holophagales</taxon>
        <taxon>Holophagaceae</taxon>
        <taxon>Mesoterricola</taxon>
    </lineage>
</organism>
<dbReference type="KEGG" id="msil:METEAL_27750"/>
<keyword evidence="1 2" id="KW-0597">Phosphoprotein</keyword>
<dbReference type="GO" id="GO:0000160">
    <property type="term" value="P:phosphorelay signal transduction system"/>
    <property type="evidence" value="ECO:0007669"/>
    <property type="project" value="InterPro"/>
</dbReference>
<dbReference type="SUPFAM" id="SSF52172">
    <property type="entry name" value="CheY-like"/>
    <property type="match status" value="2"/>
</dbReference>
<dbReference type="Pfam" id="PF00072">
    <property type="entry name" value="Response_reg"/>
    <property type="match status" value="1"/>
</dbReference>
<feature type="modified residue" description="4-aspartylphosphate" evidence="2">
    <location>
        <position position="193"/>
    </location>
</feature>
<dbReference type="Gene3D" id="3.40.50.2300">
    <property type="match status" value="2"/>
</dbReference>
<dbReference type="EMBL" id="AP027080">
    <property type="protein sequence ID" value="BDU73601.1"/>
    <property type="molecule type" value="Genomic_DNA"/>
</dbReference>
<dbReference type="InterPro" id="IPR050595">
    <property type="entry name" value="Bact_response_regulator"/>
</dbReference>
<proteinExistence type="predicted"/>
<feature type="modified residue" description="4-aspartylphosphate" evidence="2">
    <location>
        <position position="58"/>
    </location>
</feature>
<evidence type="ECO:0000256" key="1">
    <source>
        <dbReference type="ARBA" id="ARBA00022553"/>
    </source>
</evidence>
<protein>
    <recommendedName>
        <fullName evidence="3">Response regulatory domain-containing protein</fullName>
    </recommendedName>
</protein>
<dbReference type="PANTHER" id="PTHR44591">
    <property type="entry name" value="STRESS RESPONSE REGULATOR PROTEIN 1"/>
    <property type="match status" value="1"/>
</dbReference>
<gene>
    <name evidence="4" type="ORF">METEAL_27750</name>
</gene>
<dbReference type="InterPro" id="IPR001789">
    <property type="entry name" value="Sig_transdc_resp-reg_receiver"/>
</dbReference>
<dbReference type="PROSITE" id="PS50110">
    <property type="entry name" value="RESPONSE_REGULATORY"/>
    <property type="match status" value="2"/>
</dbReference>
<accession>A0AA48GIJ6</accession>
<name>A0AA48GIJ6_9BACT</name>
<dbReference type="Proteomes" id="UP001238179">
    <property type="component" value="Chromosome"/>
</dbReference>
<keyword evidence="5" id="KW-1185">Reference proteome</keyword>
<sequence length="265" mass="28591">MHTDLSKALLLFIDDDRLQRKLFPEVLEPLGAEILTAANAENAMDILSDRRPGLILCDAVMPVTDGFQFCRRLKDDPATRDLPFAIITSLSRNVTERSLEAGADDCFLKRGSEDLLRLRVRELLGIAGGGFGISEPLEAFAGARVVAASDSPLLLSQISLQVAPAGIHLDTCATAGELLDRLDGPPPALLVVDASLSNGQLREIIASVRSQPTWAGVPILAVVDKGEEPEPGIPVDDWITKPLDGREARRRITMGLRFGKAGARR</sequence>
<reference evidence="5" key="1">
    <citation type="journal article" date="2023" name="Int. J. Syst. Evol. Microbiol.">
        <title>Mesoterricola silvestris gen. nov., sp. nov., Mesoterricola sediminis sp. nov., Geothrix oryzae sp. nov., Geothrix edaphica sp. nov., Geothrix rubra sp. nov., and Geothrix limicola sp. nov., six novel members of Acidobacteriota isolated from soils.</title>
        <authorList>
            <person name="Itoh H."/>
            <person name="Sugisawa Y."/>
            <person name="Mise K."/>
            <person name="Xu Z."/>
            <person name="Kuniyasu M."/>
            <person name="Ushijima N."/>
            <person name="Kawano K."/>
            <person name="Kobayashi E."/>
            <person name="Shiratori Y."/>
            <person name="Masuda Y."/>
            <person name="Senoo K."/>
        </authorList>
    </citation>
    <scope>NUCLEOTIDE SEQUENCE [LARGE SCALE GENOMIC DNA]</scope>
    <source>
        <strain evidence="5">W79</strain>
    </source>
</reference>
<dbReference type="SMART" id="SM00448">
    <property type="entry name" value="REC"/>
    <property type="match status" value="2"/>
</dbReference>
<evidence type="ECO:0000313" key="5">
    <source>
        <dbReference type="Proteomes" id="UP001238179"/>
    </source>
</evidence>
<evidence type="ECO:0000313" key="4">
    <source>
        <dbReference type="EMBL" id="BDU73601.1"/>
    </source>
</evidence>
<dbReference type="RefSeq" id="WP_316412272.1">
    <property type="nucleotide sequence ID" value="NZ_AP027080.1"/>
</dbReference>
<dbReference type="InterPro" id="IPR011006">
    <property type="entry name" value="CheY-like_superfamily"/>
</dbReference>